<evidence type="ECO:0000313" key="2">
    <source>
        <dbReference type="EMBL" id="RTJ77979.1"/>
    </source>
</evidence>
<gene>
    <name evidence="2" type="ORF">C3H57_09755</name>
    <name evidence="1" type="ORF">C3I27_03915</name>
</gene>
<evidence type="ECO:0000313" key="3">
    <source>
        <dbReference type="Proteomes" id="UP000288507"/>
    </source>
</evidence>
<dbReference type="EMBL" id="PQZD01000003">
    <property type="protein sequence ID" value="RTI48574.1"/>
    <property type="molecule type" value="Genomic_DNA"/>
</dbReference>
<accession>A0A430VBZ0</accession>
<sequence>MELYDDSDMYVEGDEEIVKLINKFIEYRSEETTLALYQGLNDFCRRVYGTLCRKYKISNSFDLIDEMISQCFVVILERLDKGELNKLTSLNLYFALKDFVVKRWLPLSKLVLKDPNIPEKSGEHNTKASDLDLVEHLVGCDRLTRLRLVTTLYSNMGDVNQETVDFINSLTISQATVEKDSMLVLKVVHVLSELQERYGGGCKLLLMMLGMRNFTQLIILNSLLKLKLRLPTLVEYAELIDEFYTNLTLTPKVAKNKLRLRSDVGSVQDFILRGYTDRLYGSLDILIDKLSRQEVDIQDVKELTVMIRILQESAINLASG</sequence>
<comment type="caution">
    <text evidence="2">The sequence shown here is derived from an EMBL/GenBank/DDBJ whole genome shotgun (WGS) entry which is preliminary data.</text>
</comment>
<dbReference type="AlphaFoldDB" id="A0A430VBZ0"/>
<dbReference type="EMBL" id="PRBV01000025">
    <property type="protein sequence ID" value="RTJ77979.1"/>
    <property type="molecule type" value="Genomic_DNA"/>
</dbReference>
<reference evidence="1" key="1">
    <citation type="submission" date="2018-01" db="EMBL/GenBank/DDBJ databases">
        <authorList>
            <person name="Kovanen S."/>
            <person name="Nieminen T."/>
            <person name="Pohja-Mykra M."/>
            <person name="Raunio-Saarnisto M."/>
            <person name="Sauvala M."/>
            <person name="Fredriksson-Ahomaa M."/>
            <person name="Hanninen M.-L."/>
            <person name="Kivisto R."/>
        </authorList>
    </citation>
    <scope>NUCLEOTIDE SEQUENCE</scope>
    <source>
        <strain evidence="1">SO-26</strain>
    </source>
</reference>
<protein>
    <submittedName>
        <fullName evidence="2">Uncharacterized protein</fullName>
    </submittedName>
</protein>
<dbReference type="Proteomes" id="UP000287197">
    <property type="component" value="Unassembled WGS sequence"/>
</dbReference>
<dbReference type="Proteomes" id="UP000288507">
    <property type="component" value="Unassembled WGS sequence"/>
</dbReference>
<proteinExistence type="predicted"/>
<organism evidence="2 3">
    <name type="scientific">Campylobacter jejuni</name>
    <dbReference type="NCBI Taxonomy" id="197"/>
    <lineage>
        <taxon>Bacteria</taxon>
        <taxon>Pseudomonadati</taxon>
        <taxon>Campylobacterota</taxon>
        <taxon>Epsilonproteobacteria</taxon>
        <taxon>Campylobacterales</taxon>
        <taxon>Campylobacteraceae</taxon>
        <taxon>Campylobacter</taxon>
    </lineage>
</organism>
<reference evidence="2 3" key="2">
    <citation type="journal article" date="2019" name="Appl. Environ. Microbiol.">
        <title>Population genetics and characterization of Campylobacter jejuni isolates in western jackdaws and game birds in Finland.</title>
        <authorList>
            <person name="Kovanen S."/>
            <person name="Rossi M."/>
            <person name="Pohja-Mykra M."/>
            <person name="Nieminen T."/>
            <person name="Raunio-Saarnisto M."/>
            <person name="Sauvala M."/>
            <person name="Fredriksson-Ahomaa M."/>
            <person name="Hanninen M.L."/>
            <person name="Kivisto R."/>
        </authorList>
    </citation>
    <scope>NUCLEOTIDE SEQUENCE [LARGE SCALE GENOMIC DNA]</scope>
    <source>
        <strain evidence="2 3">CB313</strain>
        <strain evidence="1">SO-26</strain>
    </source>
</reference>
<evidence type="ECO:0000313" key="1">
    <source>
        <dbReference type="EMBL" id="RTI48574.1"/>
    </source>
</evidence>
<name>A0A430VBZ0_CAMJU</name>